<dbReference type="KEGG" id="fpf:DCC35_07715"/>
<evidence type="ECO:0000313" key="3">
    <source>
        <dbReference type="Proteomes" id="UP000298616"/>
    </source>
</evidence>
<feature type="transmembrane region" description="Helical" evidence="1">
    <location>
        <begin position="116"/>
        <end position="142"/>
    </location>
</feature>
<sequence>MNSGTINKPTQWFVGVVSVVVPLLVAYLLYADLGLAADKGWVYSLPGLNAVINSATAIILILGLYFIKKGDIAKHKTMMLSALALGVIFLVSYIIYHSSVSSTAYGGQGAIRYIYYFLLISHILLSIVEVPLVLLGLIYAFTKRYEKHKRIVRWAYPVWLYVSVTGVIVYLMISPYYSF</sequence>
<feature type="transmembrane region" description="Helical" evidence="1">
    <location>
        <begin position="79"/>
        <end position="96"/>
    </location>
</feature>
<evidence type="ECO:0000313" key="2">
    <source>
        <dbReference type="EMBL" id="QCK14636.1"/>
    </source>
</evidence>
<accession>A0A4D7JRW4</accession>
<dbReference type="Pfam" id="PF04238">
    <property type="entry name" value="DUF420"/>
    <property type="match status" value="1"/>
</dbReference>
<organism evidence="2 3">
    <name type="scientific">Mangrovivirga cuniculi</name>
    <dbReference type="NCBI Taxonomy" id="2715131"/>
    <lineage>
        <taxon>Bacteria</taxon>
        <taxon>Pseudomonadati</taxon>
        <taxon>Bacteroidota</taxon>
        <taxon>Cytophagia</taxon>
        <taxon>Cytophagales</taxon>
        <taxon>Mangrovivirgaceae</taxon>
        <taxon>Mangrovivirga</taxon>
    </lineage>
</organism>
<dbReference type="OrthoDB" id="9811380at2"/>
<feature type="transmembrane region" description="Helical" evidence="1">
    <location>
        <begin position="50"/>
        <end position="67"/>
    </location>
</feature>
<dbReference type="EMBL" id="CP028923">
    <property type="protein sequence ID" value="QCK14636.1"/>
    <property type="molecule type" value="Genomic_DNA"/>
</dbReference>
<evidence type="ECO:0000256" key="1">
    <source>
        <dbReference type="SAM" id="Phobius"/>
    </source>
</evidence>
<keyword evidence="1" id="KW-1133">Transmembrane helix</keyword>
<dbReference type="RefSeq" id="WP_137090222.1">
    <property type="nucleotide sequence ID" value="NZ_CP028923.1"/>
</dbReference>
<feature type="transmembrane region" description="Helical" evidence="1">
    <location>
        <begin position="12"/>
        <end position="30"/>
    </location>
</feature>
<proteinExistence type="predicted"/>
<dbReference type="Proteomes" id="UP000298616">
    <property type="component" value="Chromosome"/>
</dbReference>
<keyword evidence="1" id="KW-0472">Membrane</keyword>
<dbReference type="InterPro" id="IPR007352">
    <property type="entry name" value="DUF420"/>
</dbReference>
<protein>
    <submittedName>
        <fullName evidence="2">DUF420 domain-containing protein</fullName>
    </submittedName>
</protein>
<keyword evidence="1" id="KW-0812">Transmembrane</keyword>
<gene>
    <name evidence="2" type="ORF">DCC35_07715</name>
</gene>
<dbReference type="AlphaFoldDB" id="A0A4D7JRW4"/>
<feature type="transmembrane region" description="Helical" evidence="1">
    <location>
        <begin position="154"/>
        <end position="173"/>
    </location>
</feature>
<name>A0A4D7JRW4_9BACT</name>
<keyword evidence="3" id="KW-1185">Reference proteome</keyword>
<dbReference type="PANTHER" id="PTHR37692:SF1">
    <property type="entry name" value="DUF420 DOMAIN-CONTAINING PROTEIN"/>
    <property type="match status" value="1"/>
</dbReference>
<dbReference type="PANTHER" id="PTHR37692">
    <property type="entry name" value="HYPOTHETICAL MEMBRANE SPANNING PROTEIN"/>
    <property type="match status" value="1"/>
</dbReference>
<reference evidence="2 3" key="1">
    <citation type="submission" date="2018-04" db="EMBL/GenBank/DDBJ databases">
        <title>Complete genome uncultured novel isolate.</title>
        <authorList>
            <person name="Merlino G."/>
        </authorList>
    </citation>
    <scope>NUCLEOTIDE SEQUENCE [LARGE SCALE GENOMIC DNA]</scope>
    <source>
        <strain evidence="3">R1DC9</strain>
    </source>
</reference>